<dbReference type="Proteomes" id="UP000187485">
    <property type="component" value="Unassembled WGS sequence"/>
</dbReference>
<dbReference type="OrthoDB" id="9801033at2"/>
<dbReference type="PANTHER" id="PTHR36701:SF1">
    <property type="entry name" value="EPOXYQUEUOSINE REDUCTASE QUEH"/>
    <property type="match status" value="1"/>
</dbReference>
<comment type="caution">
    <text evidence="18">The sequence shown here is derived from an EMBL/GenBank/DDBJ whole genome shotgun (WGS) entry which is preliminary data.</text>
</comment>
<evidence type="ECO:0000256" key="4">
    <source>
        <dbReference type="ARBA" id="ARBA00012622"/>
    </source>
</evidence>
<evidence type="ECO:0000256" key="10">
    <source>
        <dbReference type="ARBA" id="ARBA00023002"/>
    </source>
</evidence>
<evidence type="ECO:0000256" key="6">
    <source>
        <dbReference type="ARBA" id="ARBA00022485"/>
    </source>
</evidence>
<dbReference type="GO" id="GO:0051539">
    <property type="term" value="F:4 iron, 4 sulfur cluster binding"/>
    <property type="evidence" value="ECO:0007669"/>
    <property type="project" value="UniProtKB-UniRule"/>
</dbReference>
<evidence type="ECO:0000256" key="14">
    <source>
        <dbReference type="ARBA" id="ARBA00023284"/>
    </source>
</evidence>
<dbReference type="Pfam" id="PF02677">
    <property type="entry name" value="QueH"/>
    <property type="match status" value="1"/>
</dbReference>
<comment type="pathway">
    <text evidence="2 17">tRNA modification; tRNA-queuosine biosynthesis.</text>
</comment>
<sequence length="178" mass="21248">MDLLLHICCAPCSIYPIERLKERGYHITGYFYNPNIHPYQEFKRRRETLKQYAALIDLEVIYENEYPLVEFLTGSLNYPGFRCDYCYEIRLDKSFQKAKSLGIKNVSTTLLVSPYQKHDRIKEIGFNLASKYGLNFIYEDFRPGYRAAYQKAKELELYRQPYCGCIFSEKERYYKEGK</sequence>
<dbReference type="STRING" id="870242.cpu_22730"/>
<dbReference type="AlphaFoldDB" id="A0A1L8CXY7"/>
<evidence type="ECO:0000256" key="2">
    <source>
        <dbReference type="ARBA" id="ARBA00004691"/>
    </source>
</evidence>
<feature type="binding site" evidence="17">
    <location>
        <position position="86"/>
    </location>
    <ligand>
        <name>[4Fe-4S] cluster</name>
        <dbReference type="ChEBI" id="CHEBI:49883"/>
    </ligand>
</feature>
<evidence type="ECO:0000256" key="16">
    <source>
        <dbReference type="ARBA" id="ARBA00047415"/>
    </source>
</evidence>
<keyword evidence="11 17" id="KW-0408">Iron</keyword>
<evidence type="ECO:0000256" key="7">
    <source>
        <dbReference type="ARBA" id="ARBA00022694"/>
    </source>
</evidence>
<evidence type="ECO:0000256" key="9">
    <source>
        <dbReference type="ARBA" id="ARBA00022785"/>
    </source>
</evidence>
<dbReference type="GO" id="GO:0052693">
    <property type="term" value="F:epoxyqueuosine reductase activity"/>
    <property type="evidence" value="ECO:0007669"/>
    <property type="project" value="UniProtKB-UniRule"/>
</dbReference>
<reference evidence="19" key="1">
    <citation type="submission" date="2016-12" db="EMBL/GenBank/DDBJ databases">
        <title>Draft Genome Sequences od Carboxydothermus pertinax and islandicus, Hydrogenogenic Carboxydotrophic Bacteria.</title>
        <authorList>
            <person name="Fukuyama Y."/>
            <person name="Ohmae K."/>
            <person name="Yoneda Y."/>
            <person name="Yoshida T."/>
            <person name="Sako Y."/>
        </authorList>
    </citation>
    <scope>NUCLEOTIDE SEQUENCE [LARGE SCALE GENOMIC DNA]</scope>
    <source>
        <strain evidence="19">Ug1</strain>
    </source>
</reference>
<evidence type="ECO:0000256" key="3">
    <source>
        <dbReference type="ARBA" id="ARBA00008207"/>
    </source>
</evidence>
<proteinExistence type="inferred from homology"/>
<evidence type="ECO:0000313" key="18">
    <source>
        <dbReference type="EMBL" id="GAV23763.1"/>
    </source>
</evidence>
<evidence type="ECO:0000256" key="17">
    <source>
        <dbReference type="HAMAP-Rule" id="MF_02089"/>
    </source>
</evidence>
<keyword evidence="8 17" id="KW-0479">Metal-binding</keyword>
<accession>A0A1L8CXY7</accession>
<keyword evidence="12 17" id="KW-0411">Iron-sulfur</keyword>
<organism evidence="18 19">
    <name type="scientific">Carboxydothermus pertinax</name>
    <dbReference type="NCBI Taxonomy" id="870242"/>
    <lineage>
        <taxon>Bacteria</taxon>
        <taxon>Bacillati</taxon>
        <taxon>Bacillota</taxon>
        <taxon>Clostridia</taxon>
        <taxon>Thermoanaerobacterales</taxon>
        <taxon>Thermoanaerobacteraceae</taxon>
        <taxon>Carboxydothermus</taxon>
    </lineage>
</organism>
<dbReference type="UniPathway" id="UPA00392"/>
<feature type="binding site" evidence="17">
    <location>
        <position position="9"/>
    </location>
    <ligand>
        <name>[4Fe-4S] cluster</name>
        <dbReference type="ChEBI" id="CHEBI:49883"/>
    </ligand>
</feature>
<evidence type="ECO:0000256" key="11">
    <source>
        <dbReference type="ARBA" id="ARBA00023004"/>
    </source>
</evidence>
<evidence type="ECO:0000313" key="19">
    <source>
        <dbReference type="Proteomes" id="UP000187485"/>
    </source>
</evidence>
<evidence type="ECO:0000256" key="12">
    <source>
        <dbReference type="ARBA" id="ARBA00023014"/>
    </source>
</evidence>
<dbReference type="PANTHER" id="PTHR36701">
    <property type="entry name" value="EPOXYQUEUOSINE REDUCTASE QUEH"/>
    <property type="match status" value="1"/>
</dbReference>
<dbReference type="GO" id="GO:0008616">
    <property type="term" value="P:tRNA queuosine(34) biosynthetic process"/>
    <property type="evidence" value="ECO:0007669"/>
    <property type="project" value="UniProtKB-UniRule"/>
</dbReference>
<evidence type="ECO:0000256" key="8">
    <source>
        <dbReference type="ARBA" id="ARBA00022723"/>
    </source>
</evidence>
<keyword evidence="13 17" id="KW-1015">Disulfide bond</keyword>
<keyword evidence="19" id="KW-1185">Reference proteome</keyword>
<dbReference type="EC" id="1.17.99.6" evidence="4 17"/>
<keyword evidence="9 17" id="KW-0671">Queuosine biosynthesis</keyword>
<comment type="function">
    <text evidence="1 17">Catalyzes the conversion of epoxyqueuosine (oQ) to queuosine (Q), which is a hypermodified base found in the wobble positions of tRNA(Asp), tRNA(Asn), tRNA(His) and tRNA(Tyr).</text>
</comment>
<evidence type="ECO:0000256" key="15">
    <source>
        <dbReference type="ARBA" id="ARBA00031446"/>
    </source>
</evidence>
<feature type="binding site" evidence="17">
    <location>
        <position position="8"/>
    </location>
    <ligand>
        <name>[4Fe-4S] cluster</name>
        <dbReference type="ChEBI" id="CHEBI:49883"/>
    </ligand>
</feature>
<keyword evidence="6 17" id="KW-0004">4Fe-4S</keyword>
<evidence type="ECO:0000256" key="13">
    <source>
        <dbReference type="ARBA" id="ARBA00023157"/>
    </source>
</evidence>
<dbReference type="EMBL" id="BDJK01000055">
    <property type="protein sequence ID" value="GAV23763.1"/>
    <property type="molecule type" value="Genomic_DNA"/>
</dbReference>
<comment type="similarity">
    <text evidence="3 17">Belongs to the QueH family.</text>
</comment>
<keyword evidence="10 17" id="KW-0560">Oxidoreductase</keyword>
<protein>
    <recommendedName>
        <fullName evidence="5 17">Epoxyqueuosine reductase QueH</fullName>
        <ecNumber evidence="4 17">1.17.99.6</ecNumber>
    </recommendedName>
    <alternativeName>
        <fullName evidence="15 17">Queuosine biosynthesis protein QueH</fullName>
    </alternativeName>
</protein>
<dbReference type="GO" id="GO:0046872">
    <property type="term" value="F:metal ion binding"/>
    <property type="evidence" value="ECO:0007669"/>
    <property type="project" value="UniProtKB-KW"/>
</dbReference>
<gene>
    <name evidence="17" type="primary">queH</name>
    <name evidence="18" type="ORF">cpu_22730</name>
</gene>
<keyword evidence="7 17" id="KW-0819">tRNA processing</keyword>
<feature type="binding site" evidence="17">
    <location>
        <position position="83"/>
    </location>
    <ligand>
        <name>[4Fe-4S] cluster</name>
        <dbReference type="ChEBI" id="CHEBI:49883"/>
    </ligand>
</feature>
<name>A0A1L8CXY7_9THEO</name>
<dbReference type="InterPro" id="IPR003828">
    <property type="entry name" value="QueH"/>
</dbReference>
<comment type="catalytic activity">
    <reaction evidence="16 17">
        <text>epoxyqueuosine(34) in tRNA + AH2 = queuosine(34) in tRNA + A + H2O</text>
        <dbReference type="Rhea" id="RHEA:32159"/>
        <dbReference type="Rhea" id="RHEA-COMP:18571"/>
        <dbReference type="Rhea" id="RHEA-COMP:18582"/>
        <dbReference type="ChEBI" id="CHEBI:13193"/>
        <dbReference type="ChEBI" id="CHEBI:15377"/>
        <dbReference type="ChEBI" id="CHEBI:17499"/>
        <dbReference type="ChEBI" id="CHEBI:194431"/>
        <dbReference type="ChEBI" id="CHEBI:194443"/>
        <dbReference type="EC" id="1.17.99.6"/>
    </reaction>
</comment>
<keyword evidence="14 17" id="KW-0676">Redox-active center</keyword>
<evidence type="ECO:0000256" key="5">
    <source>
        <dbReference type="ARBA" id="ARBA00016895"/>
    </source>
</evidence>
<feature type="disulfide bond" description="Redox-active" evidence="17">
    <location>
        <begin position="163"/>
        <end position="165"/>
    </location>
</feature>
<dbReference type="HAMAP" id="MF_02089">
    <property type="entry name" value="QueH"/>
    <property type="match status" value="1"/>
</dbReference>
<evidence type="ECO:0000256" key="1">
    <source>
        <dbReference type="ARBA" id="ARBA00002268"/>
    </source>
</evidence>
<dbReference type="RefSeq" id="WP_075860150.1">
    <property type="nucleotide sequence ID" value="NZ_BDJK01000055.1"/>
</dbReference>